<organism evidence="1 2">
    <name type="scientific">Anoxybacter fermentans</name>
    <dbReference type="NCBI Taxonomy" id="1323375"/>
    <lineage>
        <taxon>Bacteria</taxon>
        <taxon>Bacillati</taxon>
        <taxon>Bacillota</taxon>
        <taxon>Clostridia</taxon>
        <taxon>Halanaerobiales</taxon>
        <taxon>Anoxybacter</taxon>
    </lineage>
</organism>
<evidence type="ECO:0000313" key="1">
    <source>
        <dbReference type="EMBL" id="AZR73787.1"/>
    </source>
</evidence>
<sequence length="157" mass="18439">MKKVSLILVVLALLGLITVPAFAFGGWGFGLRGFINSLSEEDYARWLKDQVEDGWLTQKQADYMLEMYKRRTQGWTEEEYNAWVDQQLNDGWITKEQAEYLKERYKVYKERFGDSVPFIWRGGYYGCPYWFKADGPGFGGWGHWGYGPGMMGRRWGW</sequence>
<name>A0A3Q9HRP1_9FIRM</name>
<reference evidence="1 2" key="1">
    <citation type="submission" date="2016-07" db="EMBL/GenBank/DDBJ databases">
        <title>Genome and transcriptome analysis of iron-reducing fermentative bacteria Anoxybacter fermentans.</title>
        <authorList>
            <person name="Zeng X."/>
            <person name="Shao Z."/>
        </authorList>
    </citation>
    <scope>NUCLEOTIDE SEQUENCE [LARGE SCALE GENOMIC DNA]</scope>
    <source>
        <strain evidence="1 2">DY22613</strain>
    </source>
</reference>
<dbReference type="AlphaFoldDB" id="A0A3Q9HRP1"/>
<protein>
    <recommendedName>
        <fullName evidence="3">DUF2680 domain-containing protein</fullName>
    </recommendedName>
</protein>
<dbReference type="EMBL" id="CP016379">
    <property type="protein sequence ID" value="AZR73787.1"/>
    <property type="molecule type" value="Genomic_DNA"/>
</dbReference>
<dbReference type="RefSeq" id="WP_127017134.1">
    <property type="nucleotide sequence ID" value="NZ_CP016379.1"/>
</dbReference>
<gene>
    <name evidence="1" type="ORF">BBF96_10555</name>
</gene>
<evidence type="ECO:0008006" key="3">
    <source>
        <dbReference type="Google" id="ProtNLM"/>
    </source>
</evidence>
<evidence type="ECO:0000313" key="2">
    <source>
        <dbReference type="Proteomes" id="UP000267250"/>
    </source>
</evidence>
<proteinExistence type="predicted"/>
<keyword evidence="2" id="KW-1185">Reference proteome</keyword>
<accession>A0A3Q9HRP1</accession>
<dbReference type="KEGG" id="aft:BBF96_10555"/>
<dbReference type="OrthoDB" id="1817605at2"/>
<dbReference type="Proteomes" id="UP000267250">
    <property type="component" value="Chromosome"/>
</dbReference>